<keyword evidence="3" id="KW-0597">Phosphoprotein</keyword>
<dbReference type="Gene3D" id="3.30.565.10">
    <property type="entry name" value="Histidine kinase-like ATPase, C-terminal domain"/>
    <property type="match status" value="1"/>
</dbReference>
<dbReference type="Pfam" id="PF02518">
    <property type="entry name" value="HATPase_c"/>
    <property type="match status" value="1"/>
</dbReference>
<evidence type="ECO:0000256" key="2">
    <source>
        <dbReference type="ARBA" id="ARBA00012438"/>
    </source>
</evidence>
<dbReference type="SMART" id="SM00387">
    <property type="entry name" value="HATPase_c"/>
    <property type="match status" value="1"/>
</dbReference>
<dbReference type="Pfam" id="PF07568">
    <property type="entry name" value="HisKA_2"/>
    <property type="match status" value="1"/>
</dbReference>
<evidence type="ECO:0000259" key="11">
    <source>
        <dbReference type="SMART" id="SM00387"/>
    </source>
</evidence>
<reference evidence="12 13" key="1">
    <citation type="submission" date="2016-10" db="EMBL/GenBank/DDBJ databases">
        <authorList>
            <person name="de Groot N.N."/>
        </authorList>
    </citation>
    <scope>NUCLEOTIDE SEQUENCE [LARGE SCALE GENOMIC DNA]</scope>
    <source>
        <strain evidence="12 13">DSM 19981</strain>
    </source>
</reference>
<keyword evidence="4" id="KW-0808">Transferase</keyword>
<keyword evidence="6 12" id="KW-0418">Kinase</keyword>
<keyword evidence="5" id="KW-0547">Nucleotide-binding</keyword>
<evidence type="ECO:0000256" key="6">
    <source>
        <dbReference type="ARBA" id="ARBA00022777"/>
    </source>
</evidence>
<evidence type="ECO:0000256" key="5">
    <source>
        <dbReference type="ARBA" id="ARBA00022741"/>
    </source>
</evidence>
<gene>
    <name evidence="12" type="ORF">SAMN02745775_11719</name>
</gene>
<dbReference type="RefSeq" id="WP_092963011.1">
    <property type="nucleotide sequence ID" value="NZ_FOSQ01000017.1"/>
</dbReference>
<evidence type="ECO:0000313" key="13">
    <source>
        <dbReference type="Proteomes" id="UP000199473"/>
    </source>
</evidence>
<dbReference type="SUPFAM" id="SSF55781">
    <property type="entry name" value="GAF domain-like"/>
    <property type="match status" value="1"/>
</dbReference>
<name>A0A1I4EL91_9PROT</name>
<dbReference type="InterPro" id="IPR036890">
    <property type="entry name" value="HATPase_C_sf"/>
</dbReference>
<keyword evidence="13" id="KW-1185">Reference proteome</keyword>
<dbReference type="GO" id="GO:0005524">
    <property type="term" value="F:ATP binding"/>
    <property type="evidence" value="ECO:0007669"/>
    <property type="project" value="UniProtKB-KW"/>
</dbReference>
<dbReference type="PANTHER" id="PTHR41523">
    <property type="entry name" value="TWO-COMPONENT SYSTEM SENSOR PROTEIN"/>
    <property type="match status" value="1"/>
</dbReference>
<evidence type="ECO:0000256" key="8">
    <source>
        <dbReference type="SAM" id="Coils"/>
    </source>
</evidence>
<dbReference type="PANTHER" id="PTHR41523:SF8">
    <property type="entry name" value="ETHYLENE RESPONSE SENSOR PROTEIN"/>
    <property type="match status" value="1"/>
</dbReference>
<evidence type="ECO:0000256" key="9">
    <source>
        <dbReference type="SAM" id="MobiDB-lite"/>
    </source>
</evidence>
<dbReference type="GO" id="GO:0004673">
    <property type="term" value="F:protein histidine kinase activity"/>
    <property type="evidence" value="ECO:0007669"/>
    <property type="project" value="UniProtKB-EC"/>
</dbReference>
<evidence type="ECO:0000256" key="7">
    <source>
        <dbReference type="ARBA" id="ARBA00022840"/>
    </source>
</evidence>
<dbReference type="EMBL" id="FOSQ01000017">
    <property type="protein sequence ID" value="SFL06505.1"/>
    <property type="molecule type" value="Genomic_DNA"/>
</dbReference>
<dbReference type="InterPro" id="IPR011495">
    <property type="entry name" value="Sig_transdc_His_kin_sub2_dim/P"/>
</dbReference>
<dbReference type="SUPFAM" id="SSF55874">
    <property type="entry name" value="ATPase domain of HSP90 chaperone/DNA topoisomerase II/histidine kinase"/>
    <property type="match status" value="1"/>
</dbReference>
<keyword evidence="8" id="KW-0175">Coiled coil</keyword>
<dbReference type="OrthoDB" id="9767435at2"/>
<evidence type="ECO:0000259" key="10">
    <source>
        <dbReference type="SMART" id="SM00065"/>
    </source>
</evidence>
<comment type="catalytic activity">
    <reaction evidence="1">
        <text>ATP + protein L-histidine = ADP + protein N-phospho-L-histidine.</text>
        <dbReference type="EC" id="2.7.13.3"/>
    </reaction>
</comment>
<dbReference type="AlphaFoldDB" id="A0A1I4EL91"/>
<protein>
    <recommendedName>
        <fullName evidence="2">histidine kinase</fullName>
        <ecNumber evidence="2">2.7.13.3</ecNumber>
    </recommendedName>
</protein>
<evidence type="ECO:0000256" key="4">
    <source>
        <dbReference type="ARBA" id="ARBA00022679"/>
    </source>
</evidence>
<dbReference type="Pfam" id="PF01590">
    <property type="entry name" value="GAF"/>
    <property type="match status" value="1"/>
</dbReference>
<dbReference type="Gene3D" id="3.30.450.40">
    <property type="match status" value="1"/>
</dbReference>
<keyword evidence="7" id="KW-0067">ATP-binding</keyword>
<feature type="domain" description="GAF" evidence="10">
    <location>
        <begin position="32"/>
        <end position="181"/>
    </location>
</feature>
<dbReference type="InterPro" id="IPR003018">
    <property type="entry name" value="GAF"/>
</dbReference>
<feature type="coiled-coil region" evidence="8">
    <location>
        <begin position="180"/>
        <end position="207"/>
    </location>
</feature>
<evidence type="ECO:0000256" key="3">
    <source>
        <dbReference type="ARBA" id="ARBA00022553"/>
    </source>
</evidence>
<feature type="domain" description="Histidine kinase/HSP90-like ATPase" evidence="11">
    <location>
        <begin position="303"/>
        <end position="398"/>
    </location>
</feature>
<dbReference type="EC" id="2.7.13.3" evidence="2"/>
<dbReference type="STRING" id="1123062.SAMN02745775_11719"/>
<feature type="region of interest" description="Disordered" evidence="9">
    <location>
        <begin position="381"/>
        <end position="409"/>
    </location>
</feature>
<feature type="compositionally biased region" description="Pro residues" evidence="9">
    <location>
        <begin position="397"/>
        <end position="409"/>
    </location>
</feature>
<dbReference type="InterPro" id="IPR003594">
    <property type="entry name" value="HATPase_dom"/>
</dbReference>
<organism evidence="12 13">
    <name type="scientific">Falsiroseomonas stagni DSM 19981</name>
    <dbReference type="NCBI Taxonomy" id="1123062"/>
    <lineage>
        <taxon>Bacteria</taxon>
        <taxon>Pseudomonadati</taxon>
        <taxon>Pseudomonadota</taxon>
        <taxon>Alphaproteobacteria</taxon>
        <taxon>Acetobacterales</taxon>
        <taxon>Roseomonadaceae</taxon>
        <taxon>Falsiroseomonas</taxon>
    </lineage>
</organism>
<dbReference type="InterPro" id="IPR029016">
    <property type="entry name" value="GAF-like_dom_sf"/>
</dbReference>
<dbReference type="Proteomes" id="UP000199473">
    <property type="component" value="Unassembled WGS sequence"/>
</dbReference>
<proteinExistence type="predicted"/>
<sequence>MTAPVTQRHVDRLLRQQASLAQFGSYAFSEPQLSRILTEAARVCAEGLGVPFCKICRYRAAEDDLLIEAGWGWHEGVVGRVVSAANETSPQGRAYVTGQPVILGNLREANDVVLPAFYGQHGIISTIDVIIKSKEGDAYGVLEIDSPVQHTYDRHDIDFLTGFANVLAEAVATANRNDMLRRTVRLMEALVEEKDKLLAERAMMAEELKHRVRNNLQLIQAMLFTHMKIGGGEQEQASVRAISRRVMTLSEVYEQLLGTGLDRTIDLGEYMRSLCGRLPGLQGNGGGGIALACRAEPLLVDLDTVTALGMAVAEIVSNSFEHAFPDGIGTVSVVLVRSADGRDGVLTVADDGVGFVEKTGSKRHGVGLVRRLVQQVMGEVTRGEGPGTSWSLSFPLHAPPREPTPAVAP</sequence>
<dbReference type="SMART" id="SM00065">
    <property type="entry name" value="GAF"/>
    <property type="match status" value="1"/>
</dbReference>
<evidence type="ECO:0000256" key="1">
    <source>
        <dbReference type="ARBA" id="ARBA00000085"/>
    </source>
</evidence>
<accession>A0A1I4EL91</accession>
<evidence type="ECO:0000313" key="12">
    <source>
        <dbReference type="EMBL" id="SFL06505.1"/>
    </source>
</evidence>